<dbReference type="AlphaFoldDB" id="A0A5Q0H042"/>
<evidence type="ECO:0000259" key="1">
    <source>
        <dbReference type="PROSITE" id="PS50206"/>
    </source>
</evidence>
<dbReference type="Pfam" id="PF00581">
    <property type="entry name" value="Rhodanese"/>
    <property type="match status" value="1"/>
</dbReference>
<dbReference type="Proteomes" id="UP000325787">
    <property type="component" value="Chromosome"/>
</dbReference>
<dbReference type="InterPro" id="IPR036873">
    <property type="entry name" value="Rhodanese-like_dom_sf"/>
</dbReference>
<dbReference type="PANTHER" id="PTHR44086">
    <property type="entry name" value="THIOSULFATE SULFURTRANSFERASE RDL2, MITOCHONDRIAL-RELATED"/>
    <property type="match status" value="1"/>
</dbReference>
<dbReference type="CDD" id="cd00158">
    <property type="entry name" value="RHOD"/>
    <property type="match status" value="1"/>
</dbReference>
<dbReference type="InterPro" id="IPR001763">
    <property type="entry name" value="Rhodanese-like_dom"/>
</dbReference>
<dbReference type="KEGG" id="ssyi:EKG83_21255"/>
<dbReference type="OrthoDB" id="9804286at2"/>
<dbReference type="GO" id="GO:0008641">
    <property type="term" value="F:ubiquitin-like modifier activating enzyme activity"/>
    <property type="evidence" value="ECO:0007669"/>
    <property type="project" value="InterPro"/>
</dbReference>
<dbReference type="PANTHER" id="PTHR44086:SF10">
    <property type="entry name" value="THIOSULFATE SULFURTRANSFERASE_RHODANESE-LIKE DOMAIN-CONTAINING PROTEIN 3"/>
    <property type="match status" value="1"/>
</dbReference>
<accession>A0A5Q0H042</accession>
<dbReference type="EMBL" id="CP034550">
    <property type="protein sequence ID" value="QFZ19621.1"/>
    <property type="molecule type" value="Genomic_DNA"/>
</dbReference>
<sequence length="378" mass="40362">MPYPALAAQVDDLDDEYVRRTAHQLILADVGAIGQRRLRGARVLVIGADEVGAAALVQLADAGVGTLGVVDGARLHPWDRHAGLPADHGTRAASWAKSLIPTHPWLTVHAWESRFDPALAARVADYDLVLCAVEDPALCYLVDDACAREGKPWVWGGMDRAEGRVSVFWDAHGPTYRDLFPTPPAPYFRGMAGTLTALGPWIAAVMAAEAVKLLAGSGEPLLGRVLEYDAMRGDCGTRSLVRGASTARPAELTAHEPFFGLLSPQAAEAAREATISAVELKELMDGGVPLHVVDVREADEHAFVDLPGSVLVPKAEFLEGDAAARLPRDRKVVLFCRMGIRSAEALAVVRAQGHPDAVHLGGGILAWAQQVDPDLPTY</sequence>
<evidence type="ECO:0000313" key="2">
    <source>
        <dbReference type="EMBL" id="QFZ19621.1"/>
    </source>
</evidence>
<dbReference type="GO" id="GO:0004792">
    <property type="term" value="F:thiosulfate-cyanide sulfurtransferase activity"/>
    <property type="evidence" value="ECO:0007669"/>
    <property type="project" value="TreeGrafter"/>
</dbReference>
<dbReference type="SMART" id="SM00450">
    <property type="entry name" value="RHOD"/>
    <property type="match status" value="1"/>
</dbReference>
<dbReference type="PROSITE" id="PS50206">
    <property type="entry name" value="RHODANESE_3"/>
    <property type="match status" value="1"/>
</dbReference>
<dbReference type="InterPro" id="IPR000594">
    <property type="entry name" value="ThiF_NAD_FAD-bd"/>
</dbReference>
<proteinExistence type="predicted"/>
<keyword evidence="3" id="KW-1185">Reference proteome</keyword>
<dbReference type="Gene3D" id="3.40.250.10">
    <property type="entry name" value="Rhodanese-like domain"/>
    <property type="match status" value="1"/>
</dbReference>
<dbReference type="InterPro" id="IPR035985">
    <property type="entry name" value="Ubiquitin-activating_enz"/>
</dbReference>
<dbReference type="Gene3D" id="3.40.50.720">
    <property type="entry name" value="NAD(P)-binding Rossmann-like Domain"/>
    <property type="match status" value="1"/>
</dbReference>
<dbReference type="Pfam" id="PF00899">
    <property type="entry name" value="ThiF"/>
    <property type="match status" value="1"/>
</dbReference>
<dbReference type="SUPFAM" id="SSF69572">
    <property type="entry name" value="Activating enzymes of the ubiquitin-like proteins"/>
    <property type="match status" value="1"/>
</dbReference>
<protein>
    <recommendedName>
        <fullName evidence="1">Rhodanese domain-containing protein</fullName>
    </recommendedName>
</protein>
<gene>
    <name evidence="2" type="ORF">EKG83_21255</name>
</gene>
<evidence type="ECO:0000313" key="3">
    <source>
        <dbReference type="Proteomes" id="UP000325787"/>
    </source>
</evidence>
<dbReference type="RefSeq" id="WP_033429676.1">
    <property type="nucleotide sequence ID" value="NZ_CP034550.1"/>
</dbReference>
<organism evidence="2 3">
    <name type="scientific">Saccharothrix syringae</name>
    <name type="common">Nocardiopsis syringae</name>
    <dbReference type="NCBI Taxonomy" id="103733"/>
    <lineage>
        <taxon>Bacteria</taxon>
        <taxon>Bacillati</taxon>
        <taxon>Actinomycetota</taxon>
        <taxon>Actinomycetes</taxon>
        <taxon>Pseudonocardiales</taxon>
        <taxon>Pseudonocardiaceae</taxon>
        <taxon>Saccharothrix</taxon>
    </lineage>
</organism>
<feature type="domain" description="Rhodanese" evidence="1">
    <location>
        <begin position="286"/>
        <end position="376"/>
    </location>
</feature>
<name>A0A5Q0H042_SACSY</name>
<reference evidence="3" key="1">
    <citation type="journal article" date="2021" name="Curr. Microbiol.">
        <title>Complete genome of nocamycin-producing strain Saccharothrix syringae NRRL B-16468 reveals the biosynthetic potential for secondary metabolites.</title>
        <authorList>
            <person name="Mo X."/>
            <person name="Yang S."/>
        </authorList>
    </citation>
    <scope>NUCLEOTIDE SEQUENCE [LARGE SCALE GENOMIC DNA]</scope>
    <source>
        <strain evidence="3">ATCC 51364 / DSM 43886 / JCM 6844 / KCTC 9398 / NBRC 14523 / NRRL B-16468 / INA 2240</strain>
    </source>
</reference>